<dbReference type="EMBL" id="FNGV01000012">
    <property type="protein sequence ID" value="SDM65805.1"/>
    <property type="molecule type" value="Genomic_DNA"/>
</dbReference>
<keyword evidence="2" id="KW-1185">Reference proteome</keyword>
<reference evidence="1 2" key="1">
    <citation type="submission" date="2016-10" db="EMBL/GenBank/DDBJ databases">
        <authorList>
            <person name="de Groot N.N."/>
        </authorList>
    </citation>
    <scope>NUCLEOTIDE SEQUENCE [LARGE SCALE GENOMIC DNA]</scope>
    <source>
        <strain evidence="1 2">DSM 19886</strain>
    </source>
</reference>
<sequence length="357" mass="40223">MKKYILSGFMIFGVLLSNAQQILDERPDSIRRAELNDFIGKIVGTNTETPITSFVFDITQSPELKFNIPLNNGVFNQFYIDGKIGSSNDYTPLVKKGEWLPDLGINFNFTKFLTTTTKFYTSDINSLFGGNVENGTINEASQLFWSWVNFKAGYNYSTLETYNRDLTLLNKDKFSEQNLNSLILKSDVNFFFYPSKNITNWLSFNGKLGFEFKTNDNNYSSLKSVNIREIESITDANGNIIEVSSDEKKIKQGEIITKNTSNINYNLMALISPSKDFYVGLSTYGKQTLTKELKSTDIGFGITIPITKKKGTDKTLASFTLKYEIPDIKNKLSPLTLKEKGALGFSIGLPINIFGKI</sequence>
<dbReference type="AlphaFoldDB" id="A0A1G9V1P4"/>
<name>A0A1G9V1P4_9FLAO</name>
<gene>
    <name evidence="1" type="ORF">SAMN04488514_11265</name>
</gene>
<dbReference type="OrthoDB" id="1490049at2"/>
<evidence type="ECO:0000313" key="2">
    <source>
        <dbReference type="Proteomes" id="UP000199440"/>
    </source>
</evidence>
<dbReference type="RefSeq" id="WP_089893371.1">
    <property type="nucleotide sequence ID" value="NZ_FNGV01000012.1"/>
</dbReference>
<protein>
    <submittedName>
        <fullName evidence="1">Uncharacterized protein</fullName>
    </submittedName>
</protein>
<proteinExistence type="predicted"/>
<evidence type="ECO:0000313" key="1">
    <source>
        <dbReference type="EMBL" id="SDM65805.1"/>
    </source>
</evidence>
<accession>A0A1G9V1P4</accession>
<dbReference type="Proteomes" id="UP000199440">
    <property type="component" value="Unassembled WGS sequence"/>
</dbReference>
<organism evidence="1 2">
    <name type="scientific">Kriegella aquimaris</name>
    <dbReference type="NCBI Taxonomy" id="192904"/>
    <lineage>
        <taxon>Bacteria</taxon>
        <taxon>Pseudomonadati</taxon>
        <taxon>Bacteroidota</taxon>
        <taxon>Flavobacteriia</taxon>
        <taxon>Flavobacteriales</taxon>
        <taxon>Flavobacteriaceae</taxon>
        <taxon>Kriegella</taxon>
    </lineage>
</organism>